<dbReference type="PANTHER" id="PTHR43856">
    <property type="entry name" value="CARDIOLIPIN HYDROLASE"/>
    <property type="match status" value="1"/>
</dbReference>
<evidence type="ECO:0000256" key="7">
    <source>
        <dbReference type="ARBA" id="ARBA00022525"/>
    </source>
</evidence>
<evidence type="ECO:0000256" key="9">
    <source>
        <dbReference type="ARBA" id="ARBA00022963"/>
    </source>
</evidence>
<dbReference type="Pfam" id="PF13091">
    <property type="entry name" value="PLDc_2"/>
    <property type="match status" value="2"/>
</dbReference>
<keyword evidence="10" id="KW-0443">Lipid metabolism</keyword>
<evidence type="ECO:0000256" key="5">
    <source>
        <dbReference type="ARBA" id="ARBA00012027"/>
    </source>
</evidence>
<evidence type="ECO:0000313" key="13">
    <source>
        <dbReference type="EMBL" id="MDA5094035.1"/>
    </source>
</evidence>
<evidence type="ECO:0000256" key="8">
    <source>
        <dbReference type="ARBA" id="ARBA00022801"/>
    </source>
</evidence>
<evidence type="ECO:0000256" key="6">
    <source>
        <dbReference type="ARBA" id="ARBA00018392"/>
    </source>
</evidence>
<keyword evidence="9" id="KW-0442">Lipid degradation</keyword>
<dbReference type="Gene3D" id="3.30.870.10">
    <property type="entry name" value="Endonuclease Chain A"/>
    <property type="match status" value="2"/>
</dbReference>
<sequence length="353" mass="38355">MPVIAGDLSFFMGPQQLGAPDDLLQPILDFIDSARSRQNLMIAIQEVDHPDIANAIIRARLRGVVVDLVLEQSYLLAQRRPASLDDAHEAKGKHEVNRKLFNAILRSTADVKVDFNPSIFHQKFMVLGNRVLTGSTNFTETGVTRNLNHLVVVDDAEVANAFKAEFREIRVGNFGKASVAHGPAPKEARVSGMRIKPLFAPDHAPEMEIMKQILKAKSRIDFAVFTFSKSSGIDDALIAAHRSGISVNGVLDKRQANQKWAAKHTLSDAGVSLSMAQGGAGFGKLHHKLMVIDDDVTVIGSFNYTGPANKSNDENIMVIGDGDETDPAAIALQRSVNAAARAEIDRIISTFGE</sequence>
<dbReference type="InterPro" id="IPR025202">
    <property type="entry name" value="PLD-like_dom"/>
</dbReference>
<evidence type="ECO:0000256" key="2">
    <source>
        <dbReference type="ARBA" id="ARBA00003145"/>
    </source>
</evidence>
<comment type="subcellular location">
    <subcellularLocation>
        <location evidence="3">Secreted</location>
    </subcellularLocation>
</comment>
<evidence type="ECO:0000313" key="14">
    <source>
        <dbReference type="Proteomes" id="UP001528040"/>
    </source>
</evidence>
<evidence type="ECO:0000256" key="10">
    <source>
        <dbReference type="ARBA" id="ARBA00023098"/>
    </source>
</evidence>
<dbReference type="EMBL" id="JAQIIO010000003">
    <property type="protein sequence ID" value="MDA5094035.1"/>
    <property type="molecule type" value="Genomic_DNA"/>
</dbReference>
<evidence type="ECO:0000256" key="4">
    <source>
        <dbReference type="ARBA" id="ARBA00008664"/>
    </source>
</evidence>
<dbReference type="PROSITE" id="PS50035">
    <property type="entry name" value="PLD"/>
    <property type="match status" value="1"/>
</dbReference>
<dbReference type="CDD" id="cd09116">
    <property type="entry name" value="PLDc_Nuc_like"/>
    <property type="match status" value="1"/>
</dbReference>
<dbReference type="PANTHER" id="PTHR43856:SF1">
    <property type="entry name" value="MITOCHONDRIAL CARDIOLIPIN HYDROLASE"/>
    <property type="match status" value="1"/>
</dbReference>
<dbReference type="SMART" id="SM00155">
    <property type="entry name" value="PLDc"/>
    <property type="match status" value="2"/>
</dbReference>
<dbReference type="SUPFAM" id="SSF56024">
    <property type="entry name" value="Phospholipase D/nuclease"/>
    <property type="match status" value="2"/>
</dbReference>
<comment type="catalytic activity">
    <reaction evidence="1">
        <text>a 1,2-diacyl-sn-glycero-3-phosphocholine + H2O = a 1,2-diacyl-sn-glycero-3-phosphate + choline + H(+)</text>
        <dbReference type="Rhea" id="RHEA:14445"/>
        <dbReference type="ChEBI" id="CHEBI:15354"/>
        <dbReference type="ChEBI" id="CHEBI:15377"/>
        <dbReference type="ChEBI" id="CHEBI:15378"/>
        <dbReference type="ChEBI" id="CHEBI:57643"/>
        <dbReference type="ChEBI" id="CHEBI:58608"/>
        <dbReference type="EC" id="3.1.4.4"/>
    </reaction>
</comment>
<comment type="function">
    <text evidence="2">Could be a virulence factor.</text>
</comment>
<keyword evidence="8" id="KW-0378">Hydrolase</keyword>
<protein>
    <recommendedName>
        <fullName evidence="6">Phospholipase D</fullName>
        <ecNumber evidence="5">3.1.4.4</ecNumber>
    </recommendedName>
    <alternativeName>
        <fullName evidence="11">Choline phosphatase</fullName>
    </alternativeName>
</protein>
<gene>
    <name evidence="13" type="ORF">O2N63_08025</name>
</gene>
<reference evidence="13 14" key="1">
    <citation type="submission" date="2023-01" db="EMBL/GenBank/DDBJ databases">
        <authorList>
            <person name="Yoon J.-W."/>
        </authorList>
    </citation>
    <scope>NUCLEOTIDE SEQUENCE [LARGE SCALE GENOMIC DNA]</scope>
    <source>
        <strain evidence="13 14">KMU-50</strain>
    </source>
</reference>
<keyword evidence="7" id="KW-0964">Secreted</keyword>
<evidence type="ECO:0000259" key="12">
    <source>
        <dbReference type="PROSITE" id="PS50035"/>
    </source>
</evidence>
<dbReference type="Proteomes" id="UP001528040">
    <property type="component" value="Unassembled WGS sequence"/>
</dbReference>
<dbReference type="EC" id="3.1.4.4" evidence="5"/>
<dbReference type="InterPro" id="IPR051406">
    <property type="entry name" value="PLD_domain"/>
</dbReference>
<comment type="similarity">
    <text evidence="4">Belongs to the phospholipase D family.</text>
</comment>
<organism evidence="13 14">
    <name type="scientific">Aliiroseovarius salicola</name>
    <dbReference type="NCBI Taxonomy" id="3009082"/>
    <lineage>
        <taxon>Bacteria</taxon>
        <taxon>Pseudomonadati</taxon>
        <taxon>Pseudomonadota</taxon>
        <taxon>Alphaproteobacteria</taxon>
        <taxon>Rhodobacterales</taxon>
        <taxon>Paracoccaceae</taxon>
        <taxon>Aliiroseovarius</taxon>
    </lineage>
</organism>
<feature type="domain" description="PLD phosphodiesterase" evidence="12">
    <location>
        <begin position="281"/>
        <end position="308"/>
    </location>
</feature>
<dbReference type="RefSeq" id="WP_271053730.1">
    <property type="nucleotide sequence ID" value="NZ_JAQIIO010000003.1"/>
</dbReference>
<keyword evidence="14" id="KW-1185">Reference proteome</keyword>
<evidence type="ECO:0000256" key="11">
    <source>
        <dbReference type="ARBA" id="ARBA00029594"/>
    </source>
</evidence>
<evidence type="ECO:0000256" key="3">
    <source>
        <dbReference type="ARBA" id="ARBA00004613"/>
    </source>
</evidence>
<evidence type="ECO:0000256" key="1">
    <source>
        <dbReference type="ARBA" id="ARBA00000798"/>
    </source>
</evidence>
<name>A0ABT4W0J2_9RHOB</name>
<dbReference type="InterPro" id="IPR001736">
    <property type="entry name" value="PLipase_D/transphosphatidylase"/>
</dbReference>
<accession>A0ABT4W0J2</accession>
<comment type="caution">
    <text evidence="13">The sequence shown here is derived from an EMBL/GenBank/DDBJ whole genome shotgun (WGS) entry which is preliminary data.</text>
</comment>
<proteinExistence type="inferred from homology"/>